<proteinExistence type="predicted"/>
<sequence length="86" mass="10004">MNSNLTSYFKSKKKFTLDIIDELEKEIQFKYNKIESTSWPTVSAVEHFSSFSVSKGREVDIHIEIDSTPFIILCKDWTRDIAGLKK</sequence>
<accession>A0ABN7V4C3</accession>
<evidence type="ECO:0000313" key="2">
    <source>
        <dbReference type="Proteomes" id="UP000789901"/>
    </source>
</evidence>
<evidence type="ECO:0000313" key="1">
    <source>
        <dbReference type="EMBL" id="CAG8725037.1"/>
    </source>
</evidence>
<dbReference type="EMBL" id="CAJVQB010008956">
    <property type="protein sequence ID" value="CAG8725037.1"/>
    <property type="molecule type" value="Genomic_DNA"/>
</dbReference>
<comment type="caution">
    <text evidence="1">The sequence shown here is derived from an EMBL/GenBank/DDBJ whole genome shotgun (WGS) entry which is preliminary data.</text>
</comment>
<organism evidence="1 2">
    <name type="scientific">Gigaspora margarita</name>
    <dbReference type="NCBI Taxonomy" id="4874"/>
    <lineage>
        <taxon>Eukaryota</taxon>
        <taxon>Fungi</taxon>
        <taxon>Fungi incertae sedis</taxon>
        <taxon>Mucoromycota</taxon>
        <taxon>Glomeromycotina</taxon>
        <taxon>Glomeromycetes</taxon>
        <taxon>Diversisporales</taxon>
        <taxon>Gigasporaceae</taxon>
        <taxon>Gigaspora</taxon>
    </lineage>
</organism>
<keyword evidence="2" id="KW-1185">Reference proteome</keyword>
<protein>
    <submittedName>
        <fullName evidence="1">22048_t:CDS:1</fullName>
    </submittedName>
</protein>
<dbReference type="Proteomes" id="UP000789901">
    <property type="component" value="Unassembled WGS sequence"/>
</dbReference>
<gene>
    <name evidence="1" type="ORF">GMARGA_LOCUS13857</name>
</gene>
<name>A0ABN7V4C3_GIGMA</name>
<reference evidence="1 2" key="1">
    <citation type="submission" date="2021-06" db="EMBL/GenBank/DDBJ databases">
        <authorList>
            <person name="Kallberg Y."/>
            <person name="Tangrot J."/>
            <person name="Rosling A."/>
        </authorList>
    </citation>
    <scope>NUCLEOTIDE SEQUENCE [LARGE SCALE GENOMIC DNA]</scope>
    <source>
        <strain evidence="1 2">120-4 pot B 10/14</strain>
    </source>
</reference>